<dbReference type="GO" id="GO:0003700">
    <property type="term" value="F:DNA-binding transcription factor activity"/>
    <property type="evidence" value="ECO:0007669"/>
    <property type="project" value="TreeGrafter"/>
</dbReference>
<dbReference type="PROSITE" id="PS01081">
    <property type="entry name" value="HTH_TETR_1"/>
    <property type="match status" value="1"/>
</dbReference>
<comment type="caution">
    <text evidence="6">The sequence shown here is derived from an EMBL/GenBank/DDBJ whole genome shotgun (WGS) entry which is preliminary data.</text>
</comment>
<dbReference type="PANTHER" id="PTHR30055:SF234">
    <property type="entry name" value="HTH-TYPE TRANSCRIPTIONAL REGULATOR BETI"/>
    <property type="match status" value="1"/>
</dbReference>
<dbReference type="InterPro" id="IPR023772">
    <property type="entry name" value="DNA-bd_HTH_TetR-type_CS"/>
</dbReference>
<dbReference type="PANTHER" id="PTHR30055">
    <property type="entry name" value="HTH-TYPE TRANSCRIPTIONAL REGULATOR RUTR"/>
    <property type="match status" value="1"/>
</dbReference>
<dbReference type="Gene3D" id="1.10.10.60">
    <property type="entry name" value="Homeodomain-like"/>
    <property type="match status" value="1"/>
</dbReference>
<dbReference type="GO" id="GO:0000976">
    <property type="term" value="F:transcription cis-regulatory region binding"/>
    <property type="evidence" value="ECO:0007669"/>
    <property type="project" value="TreeGrafter"/>
</dbReference>
<evidence type="ECO:0000256" key="3">
    <source>
        <dbReference type="ARBA" id="ARBA00023163"/>
    </source>
</evidence>
<name>A0A064CFK1_9MYCO</name>
<dbReference type="PROSITE" id="PS50977">
    <property type="entry name" value="HTH_TETR_2"/>
    <property type="match status" value="1"/>
</dbReference>
<reference evidence="6" key="1">
    <citation type="submission" date="2014-05" db="EMBL/GenBank/DDBJ databases">
        <title>Genome sequence of Mycobacterium aromaticivorans strain JS19b1T (= DSM 45407T).</title>
        <authorList>
            <person name="Kwak Y."/>
            <person name="Park G.-S."/>
            <person name="Li Q.X."/>
            <person name="Lee S.-E."/>
            <person name="Shin J.-H."/>
        </authorList>
    </citation>
    <scope>NUCLEOTIDE SEQUENCE [LARGE SCALE GENOMIC DNA]</scope>
    <source>
        <strain evidence="6">JS19b1</strain>
    </source>
</reference>
<evidence type="ECO:0000313" key="7">
    <source>
        <dbReference type="Proteomes" id="UP000022835"/>
    </source>
</evidence>
<dbReference type="eggNOG" id="COG1309">
    <property type="taxonomic scope" value="Bacteria"/>
</dbReference>
<evidence type="ECO:0000256" key="1">
    <source>
        <dbReference type="ARBA" id="ARBA00023015"/>
    </source>
</evidence>
<proteinExistence type="predicted"/>
<evidence type="ECO:0000313" key="6">
    <source>
        <dbReference type="EMBL" id="KDE99110.1"/>
    </source>
</evidence>
<feature type="DNA-binding region" description="H-T-H motif" evidence="4">
    <location>
        <begin position="34"/>
        <end position="53"/>
    </location>
</feature>
<dbReference type="PRINTS" id="PR00455">
    <property type="entry name" value="HTHTETR"/>
</dbReference>
<dbReference type="SUPFAM" id="SSF46689">
    <property type="entry name" value="Homeodomain-like"/>
    <property type="match status" value="1"/>
</dbReference>
<dbReference type="EMBL" id="JALN02000001">
    <property type="protein sequence ID" value="KDE99110.1"/>
    <property type="molecule type" value="Genomic_DNA"/>
</dbReference>
<gene>
    <name evidence="6" type="ORF">Y900_009145</name>
</gene>
<keyword evidence="3" id="KW-0804">Transcription</keyword>
<dbReference type="InterPro" id="IPR009057">
    <property type="entry name" value="Homeodomain-like_sf"/>
</dbReference>
<dbReference type="InterPro" id="IPR050109">
    <property type="entry name" value="HTH-type_TetR-like_transc_reg"/>
</dbReference>
<dbReference type="Gene3D" id="1.10.357.10">
    <property type="entry name" value="Tetracycline Repressor, domain 2"/>
    <property type="match status" value="1"/>
</dbReference>
<keyword evidence="2 4" id="KW-0238">DNA-binding</keyword>
<keyword evidence="7" id="KW-1185">Reference proteome</keyword>
<accession>A0A064CFK1</accession>
<dbReference type="RefSeq" id="WP_036341399.1">
    <property type="nucleotide sequence ID" value="NZ_JALN02000001.1"/>
</dbReference>
<protein>
    <submittedName>
        <fullName evidence="6">TetR family transcriptional regulator</fullName>
    </submittedName>
</protein>
<evidence type="ECO:0000256" key="4">
    <source>
        <dbReference type="PROSITE-ProRule" id="PRU00335"/>
    </source>
</evidence>
<feature type="domain" description="HTH tetR-type" evidence="5">
    <location>
        <begin position="11"/>
        <end position="71"/>
    </location>
</feature>
<evidence type="ECO:0000256" key="2">
    <source>
        <dbReference type="ARBA" id="ARBA00023125"/>
    </source>
</evidence>
<dbReference type="STRING" id="1440774.Y900_009145"/>
<dbReference type="InterPro" id="IPR001647">
    <property type="entry name" value="HTH_TetR"/>
</dbReference>
<organism evidence="6 7">
    <name type="scientific">Mycolicibacterium aromaticivorans JS19b1 = JCM 16368</name>
    <dbReference type="NCBI Taxonomy" id="1440774"/>
    <lineage>
        <taxon>Bacteria</taxon>
        <taxon>Bacillati</taxon>
        <taxon>Actinomycetota</taxon>
        <taxon>Actinomycetes</taxon>
        <taxon>Mycobacteriales</taxon>
        <taxon>Mycobacteriaceae</taxon>
        <taxon>Mycolicibacterium</taxon>
    </lineage>
</organism>
<evidence type="ECO:0000259" key="5">
    <source>
        <dbReference type="PROSITE" id="PS50977"/>
    </source>
</evidence>
<dbReference type="AlphaFoldDB" id="A0A064CFK1"/>
<keyword evidence="1" id="KW-0805">Transcription regulation</keyword>
<sequence>MVRPAQTARSERTRDALRRAALVRFLAQGVEDTSAEQIADDAGVSLRTFYRHFTSKHDLLFADYDVGLEWFRAALKARTPGESIIESVQSAIDASPYDPEAVAQIAALRARELDAGRIVRHTRQVEAEFADAIVDQLSQSAPADTPDERLRVIVTARCIAAAVFGAMELWMIGEDTSLTELGRLCRTALESLRTGIIAE</sequence>
<dbReference type="Pfam" id="PF00440">
    <property type="entry name" value="TetR_N"/>
    <property type="match status" value="1"/>
</dbReference>
<dbReference type="OrthoDB" id="3235020at2"/>
<dbReference type="Proteomes" id="UP000022835">
    <property type="component" value="Unassembled WGS sequence"/>
</dbReference>